<evidence type="ECO:0000313" key="3">
    <source>
        <dbReference type="Proteomes" id="UP000501728"/>
    </source>
</evidence>
<accession>A0A858U1C4</accession>
<dbReference type="EMBL" id="CP051480">
    <property type="protein sequence ID" value="QJG66212.1"/>
    <property type="molecule type" value="Genomic_DNA"/>
</dbReference>
<sequence length="1395" mass="165919">MTKPKFKRLMWSGAILVGAISIATTAVLLLNNKHKKNKKIVNRIFNELSSNENINYFYRNRLNEVNQLIAKLNEEYKTDLFNDIMAKLSSLEEISELIKKDSEIDGKPLDETQIGKLDGYWDKEYASGVESMKNENGYWAGLEEKHQKRINELILQEKNASGKSKVDAREAFKNELVNDSDLSSALKELKSKIQNYKSKIEETIEPLKDNSKVKSGLQDRLNTNNINKLKELLADSEKHRDTYLGILNNNYDLDVDLQDANVERWAEKLKNSQSAETQYSYLIKNDLNTNNFKRLQIEAIDKTQLNAEDVKFIEKHDNLNSKKDNRFWLRLNYQIIFPDYGVEKDTTDKVYILNYDVTSEQESDLNNFKANFKQYYDSLNISEDTFKINGNNYYKKSWIDQSLPIIKSQWVATKAKVAKDWNDYKAEIYNSDNFRKNSDTILKSLKEYIEGASSRFDIDLNEWMNDRKWTYERYLSNEKLVKDFMQSYDIWKNLLLNEKELKEKYESKKVEFKFDNVNDSEWKKTVDEFFNSGGNKYEINDKLFYYDRDQKIDDRSVFAYDLNVPQIYNSNNYSKNIENENFLSVLRDFVTSYDNWINFYENNADRALIKQYFETDSLFMWNDDSKTKISRDKKVLSNYINAIYNGTDFKNLEEKINLFIKKRKDIIDYISGLDATFESSKSQMRDYVLGNLTKDITVDEWEAKKQIISDYINLYGLGLAKYNAEFKRLEDQNLDQEKINSLKNRHKYEFDFNLFLEISKKTENASEKLVILNNRNKNLYTNIQIFIDSKKKSRDFKDSNIKKLNYIHKHNNDWTIEYAKDKTTINDVKLENNSSVVISGNKYQLRDENNLLWDITNKEVIPNNLIVVYELYRKFENPEDELVFSEKVSETSILPPTFANLREDFVLLQRDIDILIDFINMKNYIYYDSTNEKEFFDDIIKKYQINNLDKWKGNDNSGWKYFNNSELFDSLENIKNQIIERKNDYSYFYNIFGRKSEIQNFINEFRTWISILKQNKDNKWSKEFSERVFETLDTNQKNILVNAIAKDHVNLDRQIINQTVGTYVINNIKSSNLIKAEYNKKYSNISNFFRFEDYQAQFNLETSYKLNYNDNNVELLISSKKGKRASILIPYSEALKNSVQGKEMYDKFVAEFNRLAFMLYKTFWYNRTLTNEENIINKNNNKSSYYDVNDAYIRLGVSNKYKFSYSNDYFWHPDFNGNPFKYILGIQLAENPRQFFADDKKQGYYDNKLSNWMKFQSQDWNNLLEFRSKLQEKYNKAKSRLQSFNYDLIIKKDLWDKVWETSPLPFGKRYEKWNYSHKGLKSYSLVPHSNGWESPLVPLYDGYNRPLTIQNLILHGDNRNYYSQILKDGLILDEEIKKWNSSYKLSLSYNDAIKK</sequence>
<feature type="transmembrane region" description="Helical" evidence="1">
    <location>
        <begin position="9"/>
        <end position="30"/>
    </location>
</feature>
<name>A0A858U1C4_9MOLU</name>
<dbReference type="Proteomes" id="UP000501728">
    <property type="component" value="Chromosome"/>
</dbReference>
<keyword evidence="1" id="KW-0472">Membrane</keyword>
<dbReference type="KEGG" id="mphn:HGG64_00550"/>
<dbReference type="RefSeq" id="WP_169580036.1">
    <property type="nucleotide sequence ID" value="NZ_CP051480.1"/>
</dbReference>
<keyword evidence="1" id="KW-1133">Transmembrane helix</keyword>
<evidence type="ECO:0000256" key="1">
    <source>
        <dbReference type="SAM" id="Phobius"/>
    </source>
</evidence>
<keyword evidence="3" id="KW-1185">Reference proteome</keyword>
<reference evidence="2 3" key="1">
    <citation type="submission" date="2020-04" db="EMBL/GenBank/DDBJ databases">
        <title>Novel Mycoplasma species detected in Phocoena phocoena (harbor porpoise) from the USA.</title>
        <authorList>
            <person name="Volokhov D.V."/>
        </authorList>
    </citation>
    <scope>NUCLEOTIDE SEQUENCE [LARGE SCALE GENOMIC DNA]</scope>
    <source>
        <strain evidence="2 3">C264-NAS</strain>
    </source>
</reference>
<gene>
    <name evidence="2" type="ORF">HGG64_00550</name>
</gene>
<organism evidence="2 3">
    <name type="scientific">Mycoplasma phocoeninasale</name>
    <dbReference type="NCBI Taxonomy" id="2726117"/>
    <lineage>
        <taxon>Bacteria</taxon>
        <taxon>Bacillati</taxon>
        <taxon>Mycoplasmatota</taxon>
        <taxon>Mollicutes</taxon>
        <taxon>Mycoplasmataceae</taxon>
        <taxon>Mycoplasma</taxon>
    </lineage>
</organism>
<proteinExistence type="predicted"/>
<protein>
    <submittedName>
        <fullName evidence="2">Uncharacterized protein</fullName>
    </submittedName>
</protein>
<keyword evidence="1" id="KW-0812">Transmembrane</keyword>
<evidence type="ECO:0000313" key="2">
    <source>
        <dbReference type="EMBL" id="QJG66212.1"/>
    </source>
</evidence>